<dbReference type="FunFam" id="1.20.58.830:FF:000001">
    <property type="entry name" value="Erythrocyte membrane protein 1, PfEMP1"/>
    <property type="match status" value="1"/>
</dbReference>
<feature type="domain" description="Duffy-binding-like" evidence="2">
    <location>
        <begin position="1395"/>
        <end position="1533"/>
    </location>
</feature>
<dbReference type="GO" id="GO:0016020">
    <property type="term" value="C:membrane"/>
    <property type="evidence" value="ECO:0007669"/>
    <property type="project" value="InterPro"/>
</dbReference>
<dbReference type="InterPro" id="IPR041480">
    <property type="entry name" value="CIDR1_gamma"/>
</dbReference>
<feature type="domain" description="Plasmodium falciparum erythrocyte membrane protein-1 N-terminal segment" evidence="4">
    <location>
        <begin position="13"/>
        <end position="48"/>
    </location>
</feature>
<evidence type="ECO:0008006" key="9">
    <source>
        <dbReference type="Google" id="ProtNLM"/>
    </source>
</evidence>
<feature type="compositionally biased region" description="Pro residues" evidence="1">
    <location>
        <begin position="1605"/>
        <end position="1620"/>
    </location>
</feature>
<feature type="compositionally biased region" description="Polar residues" evidence="1">
    <location>
        <begin position="1233"/>
        <end position="1246"/>
    </location>
</feature>
<reference evidence="7 8" key="1">
    <citation type="submission" date="2013-02" db="EMBL/GenBank/DDBJ databases">
        <title>The Genome Annotation of Plasmodium falciparum Tanzania (2000708).</title>
        <authorList>
            <consortium name="The Broad Institute Genome Sequencing Platform"/>
            <consortium name="The Broad Institute Genome Sequencing Center for Infectious Disease"/>
            <person name="Neafsey D."/>
            <person name="Hoffman S."/>
            <person name="Volkman S."/>
            <person name="Rosenthal P."/>
            <person name="Walker B."/>
            <person name="Young S.K."/>
            <person name="Zeng Q."/>
            <person name="Gargeya S."/>
            <person name="Fitzgerald M."/>
            <person name="Haas B."/>
            <person name="Abouelleil A."/>
            <person name="Allen A.W."/>
            <person name="Alvarado L."/>
            <person name="Arachchi H.M."/>
            <person name="Berlin A.M."/>
            <person name="Chapman S.B."/>
            <person name="Gainer-Dewar J."/>
            <person name="Goldberg J."/>
            <person name="Griggs A."/>
            <person name="Gujja S."/>
            <person name="Hansen M."/>
            <person name="Howarth C."/>
            <person name="Imamovic A."/>
            <person name="Ireland A."/>
            <person name="Larimer J."/>
            <person name="McCowan C."/>
            <person name="Murphy C."/>
            <person name="Pearson M."/>
            <person name="Poon T.W."/>
            <person name="Priest M."/>
            <person name="Roberts A."/>
            <person name="Saif S."/>
            <person name="Shea T."/>
            <person name="Sisk P."/>
            <person name="Sykes S."/>
            <person name="Wortman J."/>
            <person name="Nusbaum C."/>
            <person name="Birren B."/>
        </authorList>
    </citation>
    <scope>NUCLEOTIDE SEQUENCE [LARGE SCALE GENOMIC DNA]</scope>
    <source>
        <strain evidence="8">Tanzania (2000708)</strain>
    </source>
</reference>
<dbReference type="SUPFAM" id="SSF140924">
    <property type="entry name" value="Duffy binding domain-like"/>
    <property type="match status" value="4"/>
</dbReference>
<feature type="region of interest" description="Disordered" evidence="1">
    <location>
        <begin position="721"/>
        <end position="788"/>
    </location>
</feature>
<feature type="compositionally biased region" description="Low complexity" evidence="1">
    <location>
        <begin position="890"/>
        <end position="901"/>
    </location>
</feature>
<feature type="compositionally biased region" description="Polar residues" evidence="1">
    <location>
        <begin position="855"/>
        <end position="885"/>
    </location>
</feature>
<feature type="compositionally biased region" description="Basic and acidic residues" evidence="1">
    <location>
        <begin position="774"/>
        <end position="788"/>
    </location>
</feature>
<dbReference type="Pfam" id="PF18562">
    <property type="entry name" value="CIDR1_gamma"/>
    <property type="match status" value="1"/>
</dbReference>
<accession>A0A024VWP4</accession>
<feature type="domain" description="Duffy-binding-like" evidence="6">
    <location>
        <begin position="1140"/>
        <end position="1287"/>
    </location>
</feature>
<evidence type="ECO:0000259" key="2">
    <source>
        <dbReference type="Pfam" id="PF03011"/>
    </source>
</evidence>
<dbReference type="Pfam" id="PF03011">
    <property type="entry name" value="PFEMP"/>
    <property type="match status" value="2"/>
</dbReference>
<dbReference type="Proteomes" id="UP000030708">
    <property type="component" value="Unassembled WGS sequence"/>
</dbReference>
<evidence type="ECO:0000259" key="6">
    <source>
        <dbReference type="Pfam" id="PF22672"/>
    </source>
</evidence>
<organism evidence="7 8">
    <name type="scientific">Plasmodium falciparum Tanzania</name>
    <name type="common">2000708</name>
    <dbReference type="NCBI Taxonomy" id="1036725"/>
    <lineage>
        <taxon>Eukaryota</taxon>
        <taxon>Sar</taxon>
        <taxon>Alveolata</taxon>
        <taxon>Apicomplexa</taxon>
        <taxon>Aconoidasida</taxon>
        <taxon>Haemosporida</taxon>
        <taxon>Plasmodiidae</taxon>
        <taxon>Plasmodium</taxon>
        <taxon>Plasmodium (Laverania)</taxon>
    </lineage>
</organism>
<dbReference type="Pfam" id="PF15447">
    <property type="entry name" value="NTS"/>
    <property type="match status" value="1"/>
</dbReference>
<feature type="domain" description="Duffy-binding-like" evidence="2">
    <location>
        <begin position="584"/>
        <end position="727"/>
    </location>
</feature>
<dbReference type="InterPro" id="IPR054595">
    <property type="entry name" value="DBL_C"/>
</dbReference>
<feature type="region of interest" description="Disordered" evidence="1">
    <location>
        <begin position="855"/>
        <end position="905"/>
    </location>
</feature>
<feature type="compositionally biased region" description="Acidic residues" evidence="1">
    <location>
        <begin position="754"/>
        <end position="772"/>
    </location>
</feature>
<evidence type="ECO:0000259" key="3">
    <source>
        <dbReference type="Pfam" id="PF05424"/>
    </source>
</evidence>
<feature type="compositionally biased region" description="Basic and acidic residues" evidence="1">
    <location>
        <begin position="1092"/>
        <end position="1111"/>
    </location>
</feature>
<dbReference type="Gene3D" id="1.20.58.830">
    <property type="match status" value="2"/>
</dbReference>
<dbReference type="InterPro" id="IPR008602">
    <property type="entry name" value="Duffy-antigen-binding"/>
</dbReference>
<dbReference type="FunFam" id="1.20.58.1930:FF:000001">
    <property type="entry name" value="Erythrocyte membrane protein 1, PfEMP1"/>
    <property type="match status" value="1"/>
</dbReference>
<dbReference type="InterPro" id="IPR042202">
    <property type="entry name" value="Duffy-ag-bd_sf"/>
</dbReference>
<dbReference type="InterPro" id="IPR004258">
    <property type="entry name" value="DBL"/>
</dbReference>
<dbReference type="Gene3D" id="1.20.1310.20">
    <property type="entry name" value="Duffy-antigen binding domain"/>
    <property type="match status" value="2"/>
</dbReference>
<feature type="domain" description="Duffy-antigen binding" evidence="3">
    <location>
        <begin position="834"/>
        <end position="1080"/>
    </location>
</feature>
<reference evidence="7 8" key="2">
    <citation type="submission" date="2013-02" db="EMBL/GenBank/DDBJ databases">
        <title>The Genome Sequence of Plasmodium falciparum Tanzania (2000708).</title>
        <authorList>
            <consortium name="The Broad Institute Genome Sequencing Platform"/>
            <consortium name="The Broad Institute Genome Sequencing Center for Infectious Disease"/>
            <person name="Neafsey D."/>
            <person name="Cheeseman I."/>
            <person name="Volkman S."/>
            <person name="Adams J."/>
            <person name="Walker B."/>
            <person name="Young S.K."/>
            <person name="Zeng Q."/>
            <person name="Gargeya S."/>
            <person name="Fitzgerald M."/>
            <person name="Haas B."/>
            <person name="Abouelleil A."/>
            <person name="Alvarado L."/>
            <person name="Arachchi H.M."/>
            <person name="Berlin A.M."/>
            <person name="Chapman S.B."/>
            <person name="Dewar J."/>
            <person name="Goldberg J."/>
            <person name="Griggs A."/>
            <person name="Gujja S."/>
            <person name="Hansen M."/>
            <person name="Howarth C."/>
            <person name="Imamovic A."/>
            <person name="Larimer J."/>
            <person name="McCowan C."/>
            <person name="Murphy C."/>
            <person name="Neiman D."/>
            <person name="Pearson M."/>
            <person name="Priest M."/>
            <person name="Roberts A."/>
            <person name="Saif S."/>
            <person name="Shea T."/>
            <person name="Sisk P."/>
            <person name="Sykes S."/>
            <person name="Wortman J."/>
            <person name="Nusbaum C."/>
            <person name="Birren B."/>
        </authorList>
    </citation>
    <scope>NUCLEOTIDE SEQUENCE [LARGE SCALE GENOMIC DNA]</scope>
    <source>
        <strain evidence="8">Tanzania (2000708)</strain>
    </source>
</reference>
<evidence type="ECO:0000256" key="1">
    <source>
        <dbReference type="SAM" id="MobiDB-lite"/>
    </source>
</evidence>
<dbReference type="Gene3D" id="1.20.58.1930">
    <property type="match status" value="2"/>
</dbReference>
<evidence type="ECO:0000313" key="8">
    <source>
        <dbReference type="Proteomes" id="UP000030708"/>
    </source>
</evidence>
<feature type="region of interest" description="Disordered" evidence="1">
    <location>
        <begin position="1578"/>
        <end position="1620"/>
    </location>
</feature>
<feature type="compositionally biased region" description="Low complexity" evidence="1">
    <location>
        <begin position="1114"/>
        <end position="1125"/>
    </location>
</feature>
<gene>
    <name evidence="7" type="ORF">PFTANZ_06427</name>
</gene>
<feature type="region of interest" description="Disordered" evidence="1">
    <location>
        <begin position="1064"/>
        <end position="1125"/>
    </location>
</feature>
<feature type="domain" description="Cysteine-rich interdomain region 1 gamma" evidence="5">
    <location>
        <begin position="1329"/>
        <end position="1379"/>
    </location>
</feature>
<dbReference type="Pfam" id="PF05424">
    <property type="entry name" value="Duffy_binding"/>
    <property type="match status" value="2"/>
</dbReference>
<feature type="domain" description="Duffy-binding-like" evidence="6">
    <location>
        <begin position="313"/>
        <end position="475"/>
    </location>
</feature>
<feature type="region of interest" description="Disordered" evidence="1">
    <location>
        <begin position="1223"/>
        <end position="1248"/>
    </location>
</feature>
<dbReference type="FunFam" id="1.20.58.830:FF:000003">
    <property type="entry name" value="Erythrocyte membrane protein 1, PfEMP1"/>
    <property type="match status" value="1"/>
</dbReference>
<sequence>MGGGNGGGTKDESAKHAFDRIGKIVQGIAYAEALKHRGNLEGFLNSATFREGRESVRTDAKLCKLNYKYHTNVTDGYGREHPCKDRWDIRFSDKYGGQCTNEKIHGNEEKERKDVGACAPFRRLHLCDQHLSHMKDDKIDNKHNLLLEVLLAAKYEGQSLVKKYNEYKETNTDSDFNICTALARSFADIGDIIRGKDLFRGYNEKDRNEKKQLQDSLKDIFAKIYEELKDGDGVKERYENDPNFFKLREDWWNANRAKVWKAIRCSAPTDADYFIKTACSAGTRPTQGKCRCVTNDVPTYFDYVPQYLRWFEEWAEDFCRKRKKQLTDAIKNCRYDEENKPKYCDLNGFDCEQTIRGKKKFVKGANCHDCSVTCIPFGPWIDNQKLEFEKQKNKYDKEILQKNERTITTTHGTINNMYVDVFYNKLQEHYPSVDDFLKLLSKEQICKDEPKVKEETAEAADFTKGKTKETFSHTEYCQACHWCGSQKGKEGKWEAKDETCEKIMVHNPDNITKIPILTHEEGKTDMLEKYIKLCLNGNNGNQIKEWQCHYEENEEDPSNYSDNCIQGDWQNVTQKEKIRPYVTFFSLWIDEMLEDSIKWREQLKKCINNKKGTKCISACKSKCDCYKNWVKHMRKEWDEIEKHFDKQKNLKGIMRNTTLNFYLQLYFKEKIEKAYGEGKWNMLIEELEKTEGYLVVGDTVHSQDAIKILLKHEKEIANTCVNNNPKDECKQQPNENLARSADTDDRPPPPPPDSDSEEDDEEEEEEEEEVNGEEPQKEVDVVEQKEDTTEKVCKIVEQALKTSLTDACTLKYVTGKNYGWRCIPSGDNTTTGSVCIPPRRRKLYIDKIKKWAEKQNTNKSQAEGNSVQAAQGSDTPDSASPSSNPRADDTAVSSETTSATSQSPKGDLLTAFVESAAVETFFAWHKYKMDRKPPPKEESGLQSALLPKAFGEKEEEISPDKKAQKELESGIIPEDFKRQMFYTLGDYRDICIGVKEDVIKALEASGDTKIKEISEKIDKILKQSGNNQSRGGLPNSVTTPQTWWDQNAQHIWNAMVCALTYKTDTSSGEKPTQDKDLKEKLFGKDGTSNEPIKYKYTEAKLDKDSGTEAKSNESPSPTSDTPTTLDSFIKRPTYFRYLEEWGQNFCKERTKRLKQIKEDCEVEENNGRGKQKIQKYSGDGEDCKDQLRDDPTTVPDFFCPECGKYCSSYRKWIERKKIEFTEQKKEYDKQKQHATSNNNGNEFSKTLKSRPEAKDFLQKLGPCSKNNNTEEDKIEFDENSETFKHTQYCDPCSEFKINCHNGNCFGDLTKGKCDGGKISADDIPSLGNSTVLEMRVSDNNTTGFDDLSVCAGAGIFEGIRKDEWKCGKVCGYVVCKPEKGNGEAKGKHIIQIRALVKRWVEYFFEDYNRIKHKISHCIKNGENKCINGCNKKCTCVEQWINLKKGEWENIKKRFNDQYKNDKSDDDNVRSFLEGLIPQIAVADVKNEVIKLSQFDNFCGCNYRANTTNGKDDAIDCMIKKLKDKIEECKQKHTPSDKECNETLAQTPDETLDDDIETEEAKKIVPTICKIEETKEPVVEEKCEEAKPPSTVPEAPKPEEEAPSGTPVPLPPPPPAVLRWH</sequence>
<proteinExistence type="predicted"/>
<evidence type="ECO:0000259" key="4">
    <source>
        <dbReference type="Pfam" id="PF15447"/>
    </source>
</evidence>
<feature type="domain" description="Duffy-antigen binding" evidence="3">
    <location>
        <begin position="116"/>
        <end position="309"/>
    </location>
</feature>
<evidence type="ECO:0000259" key="5">
    <source>
        <dbReference type="Pfam" id="PF18562"/>
    </source>
</evidence>
<dbReference type="GO" id="GO:0046789">
    <property type="term" value="F:host cell surface receptor binding"/>
    <property type="evidence" value="ECO:0007669"/>
    <property type="project" value="InterPro"/>
</dbReference>
<dbReference type="InterPro" id="IPR029210">
    <property type="entry name" value="PfEMP1_NTS"/>
</dbReference>
<protein>
    <recommendedName>
        <fullName evidence="9">Duffy-binding-like domain-containing protein</fullName>
    </recommendedName>
</protein>
<dbReference type="Pfam" id="PF22672">
    <property type="entry name" value="DBL_C"/>
    <property type="match status" value="2"/>
</dbReference>
<dbReference type="EMBL" id="KI927025">
    <property type="protein sequence ID" value="ETW32852.1"/>
    <property type="molecule type" value="Genomic_DNA"/>
</dbReference>
<name>A0A024VWP4_PLAFA</name>
<feature type="compositionally biased region" description="Basic and acidic residues" evidence="1">
    <location>
        <begin position="1071"/>
        <end position="1083"/>
    </location>
</feature>
<evidence type="ECO:0000313" key="7">
    <source>
        <dbReference type="EMBL" id="ETW32852.1"/>
    </source>
</evidence>